<protein>
    <submittedName>
        <fullName evidence="1">Uncharacterized protein</fullName>
    </submittedName>
</protein>
<sequence length="134" mass="15204">MTRIVTERDFRKPEFANADPADYEFREDGAVVRKDRWQTAVHQIRSLVGPKGREFEIADVITAVEKLTVSWSNADPDDFQEAPAFIDVKLSCGSVLKRLERFGDKYAWSFGSLEFVAVDFGADIVQWTESEVAP</sequence>
<dbReference type="Proteomes" id="UP000239458">
    <property type="component" value="Unassembled WGS sequence"/>
</dbReference>
<reference evidence="1 2" key="1">
    <citation type="submission" date="2017-09" db="EMBL/GenBank/DDBJ databases">
        <title>Genomic, metabolic, and phenotypic characteristics of bacterial isolates from the natural microbiome of the model nematode Caenorhabditis elegans.</title>
        <authorList>
            <person name="Zimmermann J."/>
            <person name="Obeng N."/>
            <person name="Yang W."/>
            <person name="Obeng O."/>
            <person name="Kissoyan K."/>
            <person name="Pees B."/>
            <person name="Dirksen P."/>
            <person name="Hoppner M."/>
            <person name="Franke A."/>
            <person name="Rosenstiel P."/>
            <person name="Leippe M."/>
            <person name="Dierking K."/>
            <person name="Kaleta C."/>
            <person name="Schulenburg H."/>
        </authorList>
    </citation>
    <scope>NUCLEOTIDE SEQUENCE [LARGE SCALE GENOMIC DNA]</scope>
    <source>
        <strain evidence="1 2">MYb184</strain>
    </source>
</reference>
<evidence type="ECO:0000313" key="2">
    <source>
        <dbReference type="Proteomes" id="UP000239458"/>
    </source>
</evidence>
<organism evidence="1 2">
    <name type="scientific">Pseudomonas cedrina</name>
    <dbReference type="NCBI Taxonomy" id="651740"/>
    <lineage>
        <taxon>Bacteria</taxon>
        <taxon>Pseudomonadati</taxon>
        <taxon>Pseudomonadota</taxon>
        <taxon>Gammaproteobacteria</taxon>
        <taxon>Pseudomonadales</taxon>
        <taxon>Pseudomonadaceae</taxon>
        <taxon>Pseudomonas</taxon>
    </lineage>
</organism>
<accession>A0A2S9DN67</accession>
<dbReference type="RefSeq" id="WP_105227898.1">
    <property type="nucleotide sequence ID" value="NZ_PCQE01000025.1"/>
</dbReference>
<proteinExistence type="predicted"/>
<evidence type="ECO:0000313" key="1">
    <source>
        <dbReference type="EMBL" id="PRC02212.1"/>
    </source>
</evidence>
<dbReference type="AlphaFoldDB" id="A0A2S9DN67"/>
<comment type="caution">
    <text evidence="1">The sequence shown here is derived from an EMBL/GenBank/DDBJ whole genome shotgun (WGS) entry which is preliminary data.</text>
</comment>
<gene>
    <name evidence="1" type="ORF">CQ006_16090</name>
</gene>
<name>A0A2S9DN67_PSECE</name>
<dbReference type="EMBL" id="PCQE01000025">
    <property type="protein sequence ID" value="PRC02212.1"/>
    <property type="molecule type" value="Genomic_DNA"/>
</dbReference>